<evidence type="ECO:0000313" key="3">
    <source>
        <dbReference type="Proteomes" id="UP000285906"/>
    </source>
</evidence>
<dbReference type="RefSeq" id="WP_120213683.1">
    <property type="nucleotide sequence ID" value="NZ_BMCW01000004.1"/>
</dbReference>
<organism evidence="2 3">
    <name type="scientific">Epilithonimonas arachidiradicis</name>
    <dbReference type="NCBI Taxonomy" id="1617282"/>
    <lineage>
        <taxon>Bacteria</taxon>
        <taxon>Pseudomonadati</taxon>
        <taxon>Bacteroidota</taxon>
        <taxon>Flavobacteriia</taxon>
        <taxon>Flavobacteriales</taxon>
        <taxon>Weeksellaceae</taxon>
        <taxon>Chryseobacterium group</taxon>
        <taxon>Epilithonimonas</taxon>
    </lineage>
</organism>
<dbReference type="AlphaFoldDB" id="A0A420D8R5"/>
<reference evidence="4" key="3">
    <citation type="journal article" date="2019" name="Int. J. Syst. Evol. Microbiol.">
        <title>The Global Catalogue of Microorganisms (GCM) 10K type strain sequencing project: providing services to taxonomists for standard genome sequencing and annotation.</title>
        <authorList>
            <consortium name="The Broad Institute Genomics Platform"/>
            <consortium name="The Broad Institute Genome Sequencing Center for Infectious Disease"/>
            <person name="Wu L."/>
            <person name="Ma J."/>
        </authorList>
    </citation>
    <scope>NUCLEOTIDE SEQUENCE [LARGE SCALE GENOMIC DNA]</scope>
    <source>
        <strain evidence="4">CCM 8490</strain>
    </source>
</reference>
<dbReference type="Proteomes" id="UP000658202">
    <property type="component" value="Unassembled WGS sequence"/>
</dbReference>
<dbReference type="Proteomes" id="UP000285906">
    <property type="component" value="Unassembled WGS sequence"/>
</dbReference>
<dbReference type="EMBL" id="RAQH01000005">
    <property type="protein sequence ID" value="RKE87171.1"/>
    <property type="molecule type" value="Genomic_DNA"/>
</dbReference>
<reference evidence="1" key="1">
    <citation type="journal article" date="2014" name="Int. J. Syst. Evol. Microbiol.">
        <title>Complete genome of a new Firmicutes species belonging to the dominant human colonic microbiota ('Ruminococcus bicirculans') reveals two chromosomes and a selective capacity to utilize plant glucans.</title>
        <authorList>
            <consortium name="NISC Comparative Sequencing Program"/>
            <person name="Wegmann U."/>
            <person name="Louis P."/>
            <person name="Goesmann A."/>
            <person name="Henrissat B."/>
            <person name="Duncan S.H."/>
            <person name="Flint H.J."/>
        </authorList>
    </citation>
    <scope>NUCLEOTIDE SEQUENCE</scope>
    <source>
        <strain evidence="1">CCM 8490</strain>
    </source>
</reference>
<reference evidence="1" key="4">
    <citation type="submission" date="2024-05" db="EMBL/GenBank/DDBJ databases">
        <authorList>
            <person name="Sun Q."/>
            <person name="Sedlacek I."/>
        </authorList>
    </citation>
    <scope>NUCLEOTIDE SEQUENCE</scope>
    <source>
        <strain evidence="1">CCM 8490</strain>
    </source>
</reference>
<protein>
    <recommendedName>
        <fullName evidence="5">Winged helix-turn-helix protein DUF2582</fullName>
    </recommendedName>
</protein>
<name>A0A420D8R5_9FLAO</name>
<evidence type="ECO:0000313" key="4">
    <source>
        <dbReference type="Proteomes" id="UP000658202"/>
    </source>
</evidence>
<gene>
    <name evidence="2" type="ORF">BXY58_2047</name>
    <name evidence="1" type="ORF">GCM10007332_20660</name>
</gene>
<evidence type="ECO:0000313" key="1">
    <source>
        <dbReference type="EMBL" id="GGG58822.1"/>
    </source>
</evidence>
<comment type="caution">
    <text evidence="2">The sequence shown here is derived from an EMBL/GenBank/DDBJ whole genome shotgun (WGS) entry which is preliminary data.</text>
</comment>
<accession>A0A420D8R5</accession>
<keyword evidence="4" id="KW-1185">Reference proteome</keyword>
<reference evidence="2 3" key="2">
    <citation type="submission" date="2018-09" db="EMBL/GenBank/DDBJ databases">
        <title>Genomic Encyclopedia of Archaeal and Bacterial Type Strains, Phase II (KMG-II): from individual species to whole genera.</title>
        <authorList>
            <person name="Goeker M."/>
        </authorList>
    </citation>
    <scope>NUCLEOTIDE SEQUENCE [LARGE SCALE GENOMIC DNA]</scope>
    <source>
        <strain evidence="2 3">DSM 27620</strain>
    </source>
</reference>
<sequence length="65" mass="7425">MKRIIINYLKDNVKNNGRQSGVFIDRLSEELNIPTSDLLGVLVELEKDDQLTIHQGINGPMIYLK</sequence>
<evidence type="ECO:0000313" key="2">
    <source>
        <dbReference type="EMBL" id="RKE87171.1"/>
    </source>
</evidence>
<proteinExistence type="predicted"/>
<evidence type="ECO:0008006" key="5">
    <source>
        <dbReference type="Google" id="ProtNLM"/>
    </source>
</evidence>
<dbReference type="EMBL" id="BMCW01000004">
    <property type="protein sequence ID" value="GGG58822.1"/>
    <property type="molecule type" value="Genomic_DNA"/>
</dbReference>